<sequence length="51" mass="5762">KNMIKKLKPFVNDKAGTKDQSQSGNERNGKKVTSPKQRNHSFRQSSVDGKM</sequence>
<feature type="non-terminal residue" evidence="2">
    <location>
        <position position="1"/>
    </location>
</feature>
<feature type="region of interest" description="Disordered" evidence="1">
    <location>
        <begin position="1"/>
        <end position="51"/>
    </location>
</feature>
<accession>A0AA38G3Y6</accession>
<comment type="caution">
    <text evidence="2">The sequence shown here is derived from an EMBL/GenBank/DDBJ whole genome shotgun (WGS) entry which is preliminary data.</text>
</comment>
<name>A0AA38G3Y6_TAXCH</name>
<proteinExistence type="predicted"/>
<dbReference type="AlphaFoldDB" id="A0AA38G3Y6"/>
<evidence type="ECO:0000313" key="2">
    <source>
        <dbReference type="EMBL" id="KAH9314309.1"/>
    </source>
</evidence>
<dbReference type="EMBL" id="JAHRHJ020000005">
    <property type="protein sequence ID" value="KAH9314309.1"/>
    <property type="molecule type" value="Genomic_DNA"/>
</dbReference>
<feature type="compositionally biased region" description="Polar residues" evidence="1">
    <location>
        <begin position="42"/>
        <end position="51"/>
    </location>
</feature>
<gene>
    <name evidence="2" type="ORF">KI387_022936</name>
</gene>
<protein>
    <submittedName>
        <fullName evidence="2">Uncharacterized protein</fullName>
    </submittedName>
</protein>
<dbReference type="Proteomes" id="UP000824469">
    <property type="component" value="Unassembled WGS sequence"/>
</dbReference>
<feature type="non-terminal residue" evidence="2">
    <location>
        <position position="51"/>
    </location>
</feature>
<evidence type="ECO:0000256" key="1">
    <source>
        <dbReference type="SAM" id="MobiDB-lite"/>
    </source>
</evidence>
<keyword evidence="3" id="KW-1185">Reference proteome</keyword>
<reference evidence="2 3" key="1">
    <citation type="journal article" date="2021" name="Nat. Plants">
        <title>The Taxus genome provides insights into paclitaxel biosynthesis.</title>
        <authorList>
            <person name="Xiong X."/>
            <person name="Gou J."/>
            <person name="Liao Q."/>
            <person name="Li Y."/>
            <person name="Zhou Q."/>
            <person name="Bi G."/>
            <person name="Li C."/>
            <person name="Du R."/>
            <person name="Wang X."/>
            <person name="Sun T."/>
            <person name="Guo L."/>
            <person name="Liang H."/>
            <person name="Lu P."/>
            <person name="Wu Y."/>
            <person name="Zhang Z."/>
            <person name="Ro D.K."/>
            <person name="Shang Y."/>
            <person name="Huang S."/>
            <person name="Yan J."/>
        </authorList>
    </citation>
    <scope>NUCLEOTIDE SEQUENCE [LARGE SCALE GENOMIC DNA]</scope>
    <source>
        <strain evidence="2">Ta-2019</strain>
    </source>
</reference>
<organism evidence="2 3">
    <name type="scientific">Taxus chinensis</name>
    <name type="common">Chinese yew</name>
    <name type="synonym">Taxus wallichiana var. chinensis</name>
    <dbReference type="NCBI Taxonomy" id="29808"/>
    <lineage>
        <taxon>Eukaryota</taxon>
        <taxon>Viridiplantae</taxon>
        <taxon>Streptophyta</taxon>
        <taxon>Embryophyta</taxon>
        <taxon>Tracheophyta</taxon>
        <taxon>Spermatophyta</taxon>
        <taxon>Pinopsida</taxon>
        <taxon>Pinidae</taxon>
        <taxon>Conifers II</taxon>
        <taxon>Cupressales</taxon>
        <taxon>Taxaceae</taxon>
        <taxon>Taxus</taxon>
    </lineage>
</organism>
<evidence type="ECO:0000313" key="3">
    <source>
        <dbReference type="Proteomes" id="UP000824469"/>
    </source>
</evidence>